<proteinExistence type="predicted"/>
<protein>
    <submittedName>
        <fullName evidence="3">Right handed beta helix region</fullName>
    </submittedName>
</protein>
<comment type="caution">
    <text evidence="3">The sequence shown here is derived from an EMBL/GenBank/DDBJ whole genome shotgun (WGS) entry which is preliminary data.</text>
</comment>
<keyword evidence="1" id="KW-1133">Transmembrane helix</keyword>
<keyword evidence="1" id="KW-0812">Transmembrane</keyword>
<name>A0A811T6H6_9EURY</name>
<evidence type="ECO:0000256" key="1">
    <source>
        <dbReference type="SAM" id="Phobius"/>
    </source>
</evidence>
<feature type="transmembrane region" description="Helical" evidence="1">
    <location>
        <begin position="236"/>
        <end position="255"/>
    </location>
</feature>
<dbReference type="EMBL" id="CAJHIM010000004">
    <property type="protein sequence ID" value="CAD6491193.1"/>
    <property type="molecule type" value="Genomic_DNA"/>
</dbReference>
<dbReference type="Gene3D" id="2.160.20.10">
    <property type="entry name" value="Single-stranded right-handed beta-helix, Pectin lyase-like"/>
    <property type="match status" value="2"/>
</dbReference>
<keyword evidence="1" id="KW-0472">Membrane</keyword>
<evidence type="ECO:0000259" key="2">
    <source>
        <dbReference type="Pfam" id="PF13229"/>
    </source>
</evidence>
<reference evidence="3" key="1">
    <citation type="submission" date="2020-10" db="EMBL/GenBank/DDBJ databases">
        <authorList>
            <person name="Hahn C.J."/>
            <person name="Laso-Perez R."/>
            <person name="Vulcano F."/>
            <person name="Vaziourakis K.-M."/>
            <person name="Stokke R."/>
            <person name="Steen I.H."/>
            <person name="Teske A."/>
            <person name="Boetius A."/>
            <person name="Liebeke M."/>
            <person name="Amann R."/>
            <person name="Knittel K."/>
        </authorList>
    </citation>
    <scope>NUCLEOTIDE SEQUENCE</scope>
    <source>
        <strain evidence="3">Gfbio:e3339647-f889-4370-9287-4fb5cb688e4c:AG393N10_GoMArc1</strain>
    </source>
</reference>
<dbReference type="InterPro" id="IPR022441">
    <property type="entry name" value="Para_beta_helix_rpt-2"/>
</dbReference>
<feature type="domain" description="Right handed beta helix" evidence="2">
    <location>
        <begin position="45"/>
        <end position="161"/>
    </location>
</feature>
<dbReference type="InterPro" id="IPR012334">
    <property type="entry name" value="Pectin_lyas_fold"/>
</dbReference>
<dbReference type="InterPro" id="IPR006626">
    <property type="entry name" value="PbH1"/>
</dbReference>
<sequence>MSNTVSNNGDEDDCGEGYGIYLLSSSNNNTLTNNTANLNYGESYGCGIYLLSSSNNTLTENTANSNYGCGIYGEGCGIYLHSSSNYITNNTANSNSNYGIYLHSSSNYITSNTANSNTQYGIHFNNADNNNVSCNWVQNNSVNGFRLYGGSTGNTIEDNNIIMNGVYNASTKGYEYQFYNDQADDVEAKNNYWGTGMNNSTIDASIYDWQDDSSKGNVTFYPFSTGASPCAPIPELSTLVLFSVGLLTLAGYVGYNRRIRGSKRE</sequence>
<dbReference type="InterPro" id="IPR039448">
    <property type="entry name" value="Beta_helix"/>
</dbReference>
<dbReference type="Pfam" id="PF13229">
    <property type="entry name" value="Beta_helix"/>
    <property type="match status" value="1"/>
</dbReference>
<organism evidence="3 4">
    <name type="scientific">Candidatus Argoarchaeum ethanivorans</name>
    <dbReference type="NCBI Taxonomy" id="2608793"/>
    <lineage>
        <taxon>Archaea</taxon>
        <taxon>Methanobacteriati</taxon>
        <taxon>Methanobacteriota</taxon>
        <taxon>Stenosarchaea group</taxon>
        <taxon>Methanomicrobia</taxon>
        <taxon>Methanosarcinales</taxon>
        <taxon>Methanosarcinales incertae sedis</taxon>
        <taxon>GOM Arc I cluster</taxon>
        <taxon>Candidatus Argoarchaeum</taxon>
    </lineage>
</organism>
<gene>
    <name evidence="3" type="ORF">ANIMEMIM_00102</name>
</gene>
<dbReference type="SUPFAM" id="SSF51126">
    <property type="entry name" value="Pectin lyase-like"/>
    <property type="match status" value="1"/>
</dbReference>
<evidence type="ECO:0000313" key="4">
    <source>
        <dbReference type="Proteomes" id="UP000637195"/>
    </source>
</evidence>
<dbReference type="Proteomes" id="UP000637195">
    <property type="component" value="Unassembled WGS sequence"/>
</dbReference>
<evidence type="ECO:0000313" key="3">
    <source>
        <dbReference type="EMBL" id="CAD6491193.1"/>
    </source>
</evidence>
<accession>A0A811T6H6</accession>
<dbReference type="InterPro" id="IPR011050">
    <property type="entry name" value="Pectin_lyase_fold/virulence"/>
</dbReference>
<dbReference type="AlphaFoldDB" id="A0A811T6H6"/>
<dbReference type="NCBIfam" id="TIGR03804">
    <property type="entry name" value="para_beta_helix"/>
    <property type="match status" value="2"/>
</dbReference>
<dbReference type="SMART" id="SM00710">
    <property type="entry name" value="PbH1"/>
    <property type="match status" value="6"/>
</dbReference>